<name>T2JIR4_CROWT</name>
<organism evidence="1 2">
    <name type="scientific">Crocosphaera watsonii WH 0401</name>
    <dbReference type="NCBI Taxonomy" id="555881"/>
    <lineage>
        <taxon>Bacteria</taxon>
        <taxon>Bacillati</taxon>
        <taxon>Cyanobacteriota</taxon>
        <taxon>Cyanophyceae</taxon>
        <taxon>Oscillatoriophycideae</taxon>
        <taxon>Chroococcales</taxon>
        <taxon>Aphanothecaceae</taxon>
        <taxon>Crocosphaera</taxon>
    </lineage>
</organism>
<accession>T2JIR4</accession>
<protein>
    <recommendedName>
        <fullName evidence="3">Glycosyltransferase subfamily 4-like N-terminal domain-containing protein</fullName>
    </recommendedName>
</protein>
<dbReference type="AlphaFoldDB" id="T2JIR4"/>
<evidence type="ECO:0000313" key="2">
    <source>
        <dbReference type="Proteomes" id="UP000018198"/>
    </source>
</evidence>
<reference evidence="1 2" key="2">
    <citation type="submission" date="2013-09" db="EMBL/GenBank/DDBJ databases">
        <title>Whole genome comparison of six Crocosphaera watsonii strains with differing phenotypes.</title>
        <authorList>
            <person name="Bench S.R."/>
            <person name="Heller P."/>
            <person name="Frank I."/>
            <person name="Arciniega M."/>
            <person name="Shilova I.N."/>
            <person name="Zehr J.P."/>
        </authorList>
    </citation>
    <scope>NUCLEOTIDE SEQUENCE [LARGE SCALE GENOMIC DNA]</scope>
    <source>
        <strain evidence="1 2">WH 0401</strain>
    </source>
</reference>
<dbReference type="RefSeq" id="WP_021837010.1">
    <property type="nucleotide sequence ID" value="NZ_CAQM01000872.1"/>
</dbReference>
<evidence type="ECO:0008006" key="3">
    <source>
        <dbReference type="Google" id="ProtNLM"/>
    </source>
</evidence>
<dbReference type="SUPFAM" id="SSF53756">
    <property type="entry name" value="UDP-Glycosyltransferase/glycogen phosphorylase"/>
    <property type="match status" value="1"/>
</dbReference>
<proteinExistence type="predicted"/>
<dbReference type="Gene3D" id="3.40.50.2000">
    <property type="entry name" value="Glycogen Phosphorylase B"/>
    <property type="match status" value="1"/>
</dbReference>
<dbReference type="Proteomes" id="UP000018198">
    <property type="component" value="Unassembled WGS sequence"/>
</dbReference>
<evidence type="ECO:0000313" key="1">
    <source>
        <dbReference type="EMBL" id="CCQ64352.1"/>
    </source>
</evidence>
<comment type="caution">
    <text evidence="1">The sequence shown here is derived from an EMBL/GenBank/DDBJ whole genome shotgun (WGS) entry which is preliminary data.</text>
</comment>
<gene>
    <name evidence="1" type="ORF">CWATWH0401_1425</name>
</gene>
<reference evidence="1 2" key="1">
    <citation type="submission" date="2013-01" db="EMBL/GenBank/DDBJ databases">
        <authorList>
            <person name="Bench S."/>
        </authorList>
    </citation>
    <scope>NUCLEOTIDE SEQUENCE [LARGE SCALE GENOMIC DNA]</scope>
    <source>
        <strain evidence="1 2">WH 0401</strain>
    </source>
</reference>
<dbReference type="EMBL" id="CAQM01000872">
    <property type="protein sequence ID" value="CCQ64352.1"/>
    <property type="molecule type" value="Genomic_DNA"/>
</dbReference>
<sequence>MSMKKKISVLAPDLSGGGGTRVYLLAEVLQKLNYDVKVVGCAFRQPLYPPPPSYLTVEWIPGSDYPQFIGAIWQLLQKIDGDIIYAVKPRPTSLGIAVLKNYKVVNRLF</sequence>